<reference evidence="1" key="1">
    <citation type="submission" date="2022-11" db="EMBL/GenBank/DDBJ databases">
        <title>Centuries of genome instability and evolution in soft-shell clam transmissible cancer (bioRxiv).</title>
        <authorList>
            <person name="Hart S.F.M."/>
            <person name="Yonemitsu M.A."/>
            <person name="Giersch R.M."/>
            <person name="Beal B.F."/>
            <person name="Arriagada G."/>
            <person name="Davis B.W."/>
            <person name="Ostrander E.A."/>
            <person name="Goff S.P."/>
            <person name="Metzger M.J."/>
        </authorList>
    </citation>
    <scope>NUCLEOTIDE SEQUENCE</scope>
    <source>
        <strain evidence="1">MELC-2E11</strain>
        <tissue evidence="1">Siphon/mantle</tissue>
    </source>
</reference>
<organism evidence="1 2">
    <name type="scientific">Mya arenaria</name>
    <name type="common">Soft-shell clam</name>
    <dbReference type="NCBI Taxonomy" id="6604"/>
    <lineage>
        <taxon>Eukaryota</taxon>
        <taxon>Metazoa</taxon>
        <taxon>Spiralia</taxon>
        <taxon>Lophotrochozoa</taxon>
        <taxon>Mollusca</taxon>
        <taxon>Bivalvia</taxon>
        <taxon>Autobranchia</taxon>
        <taxon>Heteroconchia</taxon>
        <taxon>Euheterodonta</taxon>
        <taxon>Imparidentia</taxon>
        <taxon>Neoheterodontei</taxon>
        <taxon>Myida</taxon>
        <taxon>Myoidea</taxon>
        <taxon>Myidae</taxon>
        <taxon>Mya</taxon>
    </lineage>
</organism>
<dbReference type="Proteomes" id="UP001164746">
    <property type="component" value="Chromosome 3"/>
</dbReference>
<sequence length="99" mass="10945">MTGMKDSNPWKVLMAAYSVNADAGTSTFMLTSVQHCVTGLPNNWLDHKRFKFGSPAGYLMEWIHVAVGYRPDKRSCQKGSSLSTQIISTRASSQPTFSQ</sequence>
<proteinExistence type="predicted"/>
<dbReference type="EMBL" id="CP111014">
    <property type="protein sequence ID" value="WAQ99774.1"/>
    <property type="molecule type" value="Genomic_DNA"/>
</dbReference>
<evidence type="ECO:0000313" key="2">
    <source>
        <dbReference type="Proteomes" id="UP001164746"/>
    </source>
</evidence>
<gene>
    <name evidence="1" type="ORF">MAR_024147</name>
</gene>
<protein>
    <submittedName>
        <fullName evidence="1">Uncharacterized protein</fullName>
    </submittedName>
</protein>
<keyword evidence="2" id="KW-1185">Reference proteome</keyword>
<accession>A0ABY7DQT7</accession>
<evidence type="ECO:0000313" key="1">
    <source>
        <dbReference type="EMBL" id="WAQ99774.1"/>
    </source>
</evidence>
<name>A0ABY7DQT7_MYAAR</name>